<dbReference type="InterPro" id="IPR036188">
    <property type="entry name" value="FAD/NAD-bd_sf"/>
</dbReference>
<dbReference type="PRINTS" id="PR00411">
    <property type="entry name" value="PNDRDTASEI"/>
</dbReference>
<evidence type="ECO:0000256" key="1">
    <source>
        <dbReference type="ARBA" id="ARBA00001974"/>
    </source>
</evidence>
<keyword evidence="8" id="KW-0411">Iron-sulfur</keyword>
<evidence type="ECO:0000313" key="10">
    <source>
        <dbReference type="EMBL" id="RNF86325.1"/>
    </source>
</evidence>
<dbReference type="GO" id="GO:0046872">
    <property type="term" value="F:metal ion binding"/>
    <property type="evidence" value="ECO:0007669"/>
    <property type="project" value="UniProtKB-KW"/>
</dbReference>
<name>A0A3M8T045_9GAMM</name>
<keyword evidence="2" id="KW-0285">Flavoprotein</keyword>
<dbReference type="RefSeq" id="WP_123086442.1">
    <property type="nucleotide sequence ID" value="NZ_RIBS01000001.1"/>
</dbReference>
<dbReference type="Proteomes" id="UP000267049">
    <property type="component" value="Unassembled WGS sequence"/>
</dbReference>
<dbReference type="Pfam" id="PF07992">
    <property type="entry name" value="Pyr_redox_2"/>
    <property type="match status" value="1"/>
</dbReference>
<protein>
    <submittedName>
        <fullName evidence="10">Pyridine nucleotide-disulfide oxidoreductase</fullName>
    </submittedName>
</protein>
<dbReference type="GO" id="GO:0005737">
    <property type="term" value="C:cytoplasm"/>
    <property type="evidence" value="ECO:0007669"/>
    <property type="project" value="TreeGrafter"/>
</dbReference>
<dbReference type="EMBL" id="RIBS01000001">
    <property type="protein sequence ID" value="RNF86325.1"/>
    <property type="molecule type" value="Genomic_DNA"/>
</dbReference>
<dbReference type="PANTHER" id="PTHR43557:SF2">
    <property type="entry name" value="RIESKE DOMAIN-CONTAINING PROTEIN-RELATED"/>
    <property type="match status" value="1"/>
</dbReference>
<dbReference type="Pfam" id="PF00355">
    <property type="entry name" value="Rieske"/>
    <property type="match status" value="1"/>
</dbReference>
<dbReference type="InterPro" id="IPR017941">
    <property type="entry name" value="Rieske_2Fe-2S"/>
</dbReference>
<evidence type="ECO:0000256" key="7">
    <source>
        <dbReference type="ARBA" id="ARBA00023004"/>
    </source>
</evidence>
<dbReference type="Pfam" id="PF14759">
    <property type="entry name" value="Reductase_C"/>
    <property type="match status" value="1"/>
</dbReference>
<evidence type="ECO:0000256" key="8">
    <source>
        <dbReference type="ARBA" id="ARBA00023014"/>
    </source>
</evidence>
<proteinExistence type="predicted"/>
<dbReference type="OrthoDB" id="9768666at2"/>
<dbReference type="InterPro" id="IPR050446">
    <property type="entry name" value="FAD-oxidoreductase/Apoptosis"/>
</dbReference>
<comment type="cofactor">
    <cofactor evidence="1">
        <name>FAD</name>
        <dbReference type="ChEBI" id="CHEBI:57692"/>
    </cofactor>
</comment>
<evidence type="ECO:0000256" key="3">
    <source>
        <dbReference type="ARBA" id="ARBA00022714"/>
    </source>
</evidence>
<dbReference type="PRINTS" id="PR00368">
    <property type="entry name" value="FADPNR"/>
</dbReference>
<comment type="caution">
    <text evidence="10">The sequence shown here is derived from an EMBL/GenBank/DDBJ whole genome shotgun (WGS) entry which is preliminary data.</text>
</comment>
<reference evidence="10 11" key="1">
    <citation type="submission" date="2018-11" db="EMBL/GenBank/DDBJ databases">
        <title>Lysobacter cryohumiis sp. nov., isolated from soil in the Tianshan Mountains, Xinjiang, China.</title>
        <authorList>
            <person name="Luo Y."/>
            <person name="Sheng H."/>
        </authorList>
    </citation>
    <scope>NUCLEOTIDE SEQUENCE [LARGE SCALE GENOMIC DNA]</scope>
    <source>
        <strain evidence="10 11">ZS60</strain>
    </source>
</reference>
<dbReference type="Gene3D" id="2.102.10.10">
    <property type="entry name" value="Rieske [2Fe-2S] iron-sulphur domain"/>
    <property type="match status" value="1"/>
</dbReference>
<evidence type="ECO:0000256" key="6">
    <source>
        <dbReference type="ARBA" id="ARBA00023002"/>
    </source>
</evidence>
<accession>A0A3M8T045</accession>
<dbReference type="InterPro" id="IPR028202">
    <property type="entry name" value="Reductase_C"/>
</dbReference>
<dbReference type="InterPro" id="IPR023753">
    <property type="entry name" value="FAD/NAD-binding_dom"/>
</dbReference>
<dbReference type="InterPro" id="IPR036922">
    <property type="entry name" value="Rieske_2Fe-2S_sf"/>
</dbReference>
<keyword evidence="4" id="KW-0479">Metal-binding</keyword>
<dbReference type="AlphaFoldDB" id="A0A3M8T045"/>
<gene>
    <name evidence="10" type="ORF">EER27_02590</name>
</gene>
<dbReference type="GO" id="GO:0051537">
    <property type="term" value="F:2 iron, 2 sulfur cluster binding"/>
    <property type="evidence" value="ECO:0007669"/>
    <property type="project" value="UniProtKB-KW"/>
</dbReference>
<keyword evidence="5" id="KW-0274">FAD</keyword>
<keyword evidence="7" id="KW-0408">Iron</keyword>
<dbReference type="Gene3D" id="3.50.50.60">
    <property type="entry name" value="FAD/NAD(P)-binding domain"/>
    <property type="match status" value="2"/>
</dbReference>
<feature type="domain" description="Rieske" evidence="9">
    <location>
        <begin position="14"/>
        <end position="109"/>
    </location>
</feature>
<sequence>MAHTDAMPPGPDLSQGVPLTSVPATGVLAGHVAGAPVLLARLDDGIFAVSGACTHYGAPLAEGLVVDGEIRCPWHHACFSLRTGAALKAPAFGALSRWDVEVVGDNVFVRGESASTATPTASLDHPARIVIIGGGAAAFAAAERLRSLGYTGTLTMLSADDAPPCDRPNLSKDYLAGTAPEDWIPLQGQEFYTERRIDLHLDCDVAAIDTASRQVVTQSGERFDYDALLIATGAEPVRLPVPGLDGPNVFTLRSLADARAIIAATAGATSVVLVGAGFIGLEAAGALRTRGLDVHVVAREELPMAHILGPELGEALTDLHRRNGVVFHLRSTVAGFDGEHLTLDDGTRIAADMVIVGAGVAPRTALASAAGLTVDDGILVDSHLQTSLPGIFAAGDVARYPHGAGTARIEHWVHAQRQGQAAAASMLGIGQAYDEVPFFWTHHYGVDLRVVGHATHWDQVRIDGQPSGNDATARFYREGRLVAAASLGRDLQNLAIETELGP</sequence>
<evidence type="ECO:0000256" key="4">
    <source>
        <dbReference type="ARBA" id="ARBA00022723"/>
    </source>
</evidence>
<dbReference type="SUPFAM" id="SSF55424">
    <property type="entry name" value="FAD/NAD-linked reductases, dimerisation (C-terminal) domain"/>
    <property type="match status" value="1"/>
</dbReference>
<organism evidence="10 11">
    <name type="scientific">Montanilutibacter psychrotolerans</name>
    <dbReference type="NCBI Taxonomy" id="1327343"/>
    <lineage>
        <taxon>Bacteria</taxon>
        <taxon>Pseudomonadati</taxon>
        <taxon>Pseudomonadota</taxon>
        <taxon>Gammaproteobacteria</taxon>
        <taxon>Lysobacterales</taxon>
        <taxon>Lysobacteraceae</taxon>
        <taxon>Montanilutibacter</taxon>
    </lineage>
</organism>
<evidence type="ECO:0000256" key="2">
    <source>
        <dbReference type="ARBA" id="ARBA00022630"/>
    </source>
</evidence>
<keyword evidence="11" id="KW-1185">Reference proteome</keyword>
<dbReference type="Gene3D" id="3.30.390.30">
    <property type="match status" value="1"/>
</dbReference>
<evidence type="ECO:0000259" key="9">
    <source>
        <dbReference type="PROSITE" id="PS51296"/>
    </source>
</evidence>
<keyword evidence="3" id="KW-0001">2Fe-2S</keyword>
<dbReference type="SUPFAM" id="SSF50022">
    <property type="entry name" value="ISP domain"/>
    <property type="match status" value="1"/>
</dbReference>
<dbReference type="InterPro" id="IPR016156">
    <property type="entry name" value="FAD/NAD-linked_Rdtase_dimer_sf"/>
</dbReference>
<dbReference type="GO" id="GO:0016651">
    <property type="term" value="F:oxidoreductase activity, acting on NAD(P)H"/>
    <property type="evidence" value="ECO:0007669"/>
    <property type="project" value="TreeGrafter"/>
</dbReference>
<dbReference type="PROSITE" id="PS51296">
    <property type="entry name" value="RIESKE"/>
    <property type="match status" value="1"/>
</dbReference>
<evidence type="ECO:0000256" key="5">
    <source>
        <dbReference type="ARBA" id="ARBA00022827"/>
    </source>
</evidence>
<keyword evidence="6" id="KW-0560">Oxidoreductase</keyword>
<dbReference type="SUPFAM" id="SSF51905">
    <property type="entry name" value="FAD/NAD(P)-binding domain"/>
    <property type="match status" value="1"/>
</dbReference>
<evidence type="ECO:0000313" key="11">
    <source>
        <dbReference type="Proteomes" id="UP000267049"/>
    </source>
</evidence>
<dbReference type="PANTHER" id="PTHR43557">
    <property type="entry name" value="APOPTOSIS-INDUCING FACTOR 1"/>
    <property type="match status" value="1"/>
</dbReference>